<gene>
    <name evidence="9" type="ORF">JIN78_05080</name>
</gene>
<keyword evidence="7 8" id="KW-0472">Membrane</keyword>
<dbReference type="Pfam" id="PF09721">
    <property type="entry name" value="Exosortase_EpsH"/>
    <property type="match status" value="1"/>
</dbReference>
<feature type="transmembrane region" description="Helical" evidence="8">
    <location>
        <begin position="283"/>
        <end position="306"/>
    </location>
</feature>
<dbReference type="GO" id="GO:0005886">
    <property type="term" value="C:plasma membrane"/>
    <property type="evidence" value="ECO:0007669"/>
    <property type="project" value="UniProtKB-SubCell"/>
</dbReference>
<evidence type="ECO:0000256" key="8">
    <source>
        <dbReference type="SAM" id="Phobius"/>
    </source>
</evidence>
<accession>A0A934RL63</accession>
<comment type="subcellular location">
    <subcellularLocation>
        <location evidence="1">Cell membrane</location>
        <topology evidence="1">Multi-pass membrane protein</topology>
    </subcellularLocation>
</comment>
<evidence type="ECO:0000256" key="5">
    <source>
        <dbReference type="ARBA" id="ARBA00022801"/>
    </source>
</evidence>
<comment type="caution">
    <text evidence="9">The sequence shown here is derived from an EMBL/GenBank/DDBJ whole genome shotgun (WGS) entry which is preliminary data.</text>
</comment>
<organism evidence="9 10">
    <name type="scientific">Roseibacillus ishigakijimensis</name>
    <dbReference type="NCBI Taxonomy" id="454146"/>
    <lineage>
        <taxon>Bacteria</taxon>
        <taxon>Pseudomonadati</taxon>
        <taxon>Verrucomicrobiota</taxon>
        <taxon>Verrucomicrobiia</taxon>
        <taxon>Verrucomicrobiales</taxon>
        <taxon>Verrucomicrobiaceae</taxon>
        <taxon>Roseibacillus</taxon>
    </lineage>
</organism>
<dbReference type="RefSeq" id="WP_377174258.1">
    <property type="nucleotide sequence ID" value="NZ_JBHUJA010000024.1"/>
</dbReference>
<keyword evidence="2" id="KW-1003">Cell membrane</keyword>
<keyword evidence="6 8" id="KW-1133">Transmembrane helix</keyword>
<evidence type="ECO:0000256" key="1">
    <source>
        <dbReference type="ARBA" id="ARBA00004651"/>
    </source>
</evidence>
<feature type="transmembrane region" description="Helical" evidence="8">
    <location>
        <begin position="89"/>
        <end position="109"/>
    </location>
</feature>
<dbReference type="InterPro" id="IPR019127">
    <property type="entry name" value="Exosortase"/>
</dbReference>
<evidence type="ECO:0000256" key="2">
    <source>
        <dbReference type="ARBA" id="ARBA00022475"/>
    </source>
</evidence>
<keyword evidence="4 8" id="KW-0812">Transmembrane</keyword>
<keyword evidence="3" id="KW-0645">Protease</keyword>
<evidence type="ECO:0000256" key="6">
    <source>
        <dbReference type="ARBA" id="ARBA00022989"/>
    </source>
</evidence>
<feature type="transmembrane region" description="Helical" evidence="8">
    <location>
        <begin position="215"/>
        <end position="233"/>
    </location>
</feature>
<evidence type="ECO:0000313" key="10">
    <source>
        <dbReference type="Proteomes" id="UP000604083"/>
    </source>
</evidence>
<dbReference type="Proteomes" id="UP000604083">
    <property type="component" value="Unassembled WGS sequence"/>
</dbReference>
<reference evidence="9" key="1">
    <citation type="submission" date="2021-01" db="EMBL/GenBank/DDBJ databases">
        <title>Modified the classification status of verrucomicrobia.</title>
        <authorList>
            <person name="Feng X."/>
        </authorList>
    </citation>
    <scope>NUCLEOTIDE SEQUENCE</scope>
    <source>
        <strain evidence="9">KCTC 12986</strain>
    </source>
</reference>
<dbReference type="GO" id="GO:0008233">
    <property type="term" value="F:peptidase activity"/>
    <property type="evidence" value="ECO:0007669"/>
    <property type="project" value="UniProtKB-KW"/>
</dbReference>
<dbReference type="InterPro" id="IPR026392">
    <property type="entry name" value="Exo/Archaeosortase_dom"/>
</dbReference>
<evidence type="ECO:0000256" key="3">
    <source>
        <dbReference type="ARBA" id="ARBA00022670"/>
    </source>
</evidence>
<feature type="transmembrane region" description="Helical" evidence="8">
    <location>
        <begin position="240"/>
        <end position="263"/>
    </location>
</feature>
<feature type="transmembrane region" description="Helical" evidence="8">
    <location>
        <begin position="115"/>
        <end position="134"/>
    </location>
</feature>
<evidence type="ECO:0000313" key="9">
    <source>
        <dbReference type="EMBL" id="MBK1833429.1"/>
    </source>
</evidence>
<dbReference type="EMBL" id="JAENIO010000008">
    <property type="protein sequence ID" value="MBK1833429.1"/>
    <property type="molecule type" value="Genomic_DNA"/>
</dbReference>
<dbReference type="AlphaFoldDB" id="A0A934RL63"/>
<name>A0A934RL63_9BACT</name>
<dbReference type="GO" id="GO:0006508">
    <property type="term" value="P:proteolysis"/>
    <property type="evidence" value="ECO:0007669"/>
    <property type="project" value="UniProtKB-KW"/>
</dbReference>
<sequence>MMMISPKIGMGLVVAVLFALLFVMLSYSSGYGQVIDGEVRFIRKPLVTHIVKDYRLDGGEWSFGYFVPVAVAGLFWLRRKELLNTAVEPALVGGGAFLVFGFLFYWAGYRGEQKYFGYAAGQILVLGTILWFLGWRWFGKLFWLWMLLGMMWPWRFLIERVSAPLQLIMIKLTSWFLNVVGAGAVASGSSLSTSALDPVTGDPIALDVHAACSGMRSLFALVMIGLVFSFLRVKEEWKRWVLMACVPLVAVAGNFVRILMLFGGSAVWGTDFAVGEGHEMSTFHLVAGLMVFVVALVLLSLMVAVMEGGWQKVFKRSKVVRREVSREVG</sequence>
<keyword evidence="5" id="KW-0378">Hydrolase</keyword>
<protein>
    <submittedName>
        <fullName evidence="9">Exosortase/archaeosortase family protein</fullName>
    </submittedName>
</protein>
<keyword evidence="10" id="KW-1185">Reference proteome</keyword>
<evidence type="ECO:0000256" key="7">
    <source>
        <dbReference type="ARBA" id="ARBA00023136"/>
    </source>
</evidence>
<dbReference type="NCBIfam" id="TIGR04178">
    <property type="entry name" value="exo_archaeo"/>
    <property type="match status" value="1"/>
</dbReference>
<evidence type="ECO:0000256" key="4">
    <source>
        <dbReference type="ARBA" id="ARBA00022692"/>
    </source>
</evidence>
<feature type="transmembrane region" description="Helical" evidence="8">
    <location>
        <begin position="141"/>
        <end position="158"/>
    </location>
</feature>
<proteinExistence type="predicted"/>